<dbReference type="InterPro" id="IPR028354">
    <property type="entry name" value="GPAT_PlsB"/>
</dbReference>
<dbReference type="InterPro" id="IPR002123">
    <property type="entry name" value="Plipid/glycerol_acylTrfase"/>
</dbReference>
<comment type="pathway">
    <text evidence="2 14">Phospholipid metabolism; CDP-diacylglycerol biosynthesis; CDP-diacylglycerol from sn-glycerol 3-phosphate: step 1/3.</text>
</comment>
<evidence type="ECO:0000256" key="8">
    <source>
        <dbReference type="ARBA" id="ARBA00022679"/>
    </source>
</evidence>
<evidence type="ECO:0000256" key="1">
    <source>
        <dbReference type="ARBA" id="ARBA00004413"/>
    </source>
</evidence>
<evidence type="ECO:0000256" key="14">
    <source>
        <dbReference type="HAMAP-Rule" id="MF_00393"/>
    </source>
</evidence>
<comment type="caution">
    <text evidence="17">The sequence shown here is derived from an EMBL/GenBank/DDBJ whole genome shotgun (WGS) entry which is preliminary data.</text>
</comment>
<keyword evidence="9 14" id="KW-0472">Membrane</keyword>
<evidence type="ECO:0000256" key="12">
    <source>
        <dbReference type="ARBA" id="ARBA00023315"/>
    </source>
</evidence>
<evidence type="ECO:0000256" key="3">
    <source>
        <dbReference type="ARBA" id="ARBA00005189"/>
    </source>
</evidence>
<evidence type="ECO:0000256" key="10">
    <source>
        <dbReference type="ARBA" id="ARBA00023209"/>
    </source>
</evidence>
<sequence length="812" mass="91445">MLKPMTWLAKVLYWPLKPLVRCKIVPEPVAENLALDPKQPVFYISRTASASDLATLARICHKLGLPDPMEPVLIGNQSLSRIIFLEQPRVLWGSRASTDALQQGLALLQAHLQDPHFSAQLLPVSVLWGRAPGKENSVKSMLGESESPSWLAKLFIVLISGRHTLVRFSKAVSVRQIIENSTVNEETAHKLLRVARFHFYRQRLAATGPKLPNRAALFNSLLASDVLKKAIEDEAKSKKISIKEARAEALKLLEEIAADYRESTLRVGDRFLGWLWKKLYSGLKINNGQVLTDLVQKGHEIVYVPCHRSHMDYLLLSYVIYHQGLAPPHIAAGINLNFWPVGTFFRRGGAFFIRRSFSGDKLYSAVFREYLSKLFSKGYPVKYYSEGGRSRTGRLLQPKTGMLAMTVQALLRGIDRPISLVPVYLGYEHVMEVNTYLTELKGSSKKKESIGGVFSAVRKLRDYGYGYVNFGQPISLNSFLTQQVPDWRAAAETADTQKPVWLNPTVATLSTVIMQRINQAAALNSINLIATCLLATRQHSLTRQELTTQLEFYRNLQHYAPYHSGVTLPEGSVSQWIDHAIRLKKVEVSQDSFGQIIQLTPENAILLSYYRNNVCHLFMLPAILATALLQHSELSKVQLINICQLLQPLLQHELFLQLDQFNAYIEQVLAQLQQHQLVETKGQSLQAASVQQVGHFMLELLAFNAQDVLQRYAVVLNLLQLHSPLTRAELEQQSHELAQRLSTLHGISSPEYHDKQLFATLINALREAGYCHSNEQNELEATAILLPLQQTVNGLLRADVLQTVLSIVKKKD</sequence>
<dbReference type="HAMAP" id="MF_00393">
    <property type="entry name" value="Glyc3P_acyltrans"/>
    <property type="match status" value="1"/>
</dbReference>
<dbReference type="EC" id="2.3.1.15" evidence="5 14"/>
<evidence type="ECO:0000256" key="15">
    <source>
        <dbReference type="SAM" id="Coils"/>
    </source>
</evidence>
<dbReference type="EMBL" id="JAVDWR010000008">
    <property type="protein sequence ID" value="MDR7121641.1"/>
    <property type="molecule type" value="Genomic_DNA"/>
</dbReference>
<dbReference type="PANTHER" id="PTHR12563">
    <property type="entry name" value="GLYCEROL-3-PHOSPHATE ACYLTRANSFERASE"/>
    <property type="match status" value="1"/>
</dbReference>
<name>A0ABU1W0Z8_9GAMM</name>
<dbReference type="CDD" id="cd07993">
    <property type="entry name" value="LPLAT_DHAPAT-like"/>
    <property type="match status" value="1"/>
</dbReference>
<comment type="pathway">
    <text evidence="3">Lipid metabolism.</text>
</comment>
<keyword evidence="10 14" id="KW-0594">Phospholipid biosynthesis</keyword>
<dbReference type="RefSeq" id="WP_310279132.1">
    <property type="nucleotide sequence ID" value="NZ_JAVDWR010000008.1"/>
</dbReference>
<evidence type="ECO:0000256" key="11">
    <source>
        <dbReference type="ARBA" id="ARBA00023264"/>
    </source>
</evidence>
<keyword evidence="14" id="KW-0443">Lipid metabolism</keyword>
<protein>
    <recommendedName>
        <fullName evidence="6 14">Glycerol-3-phosphate acyltransferase</fullName>
        <shortName evidence="14">GPAT</shortName>
        <ecNumber evidence="5 14">2.3.1.15</ecNumber>
    </recommendedName>
</protein>
<keyword evidence="8 14" id="KW-0808">Transferase</keyword>
<dbReference type="PANTHER" id="PTHR12563:SF17">
    <property type="entry name" value="DIHYDROXYACETONE PHOSPHATE ACYLTRANSFERASE"/>
    <property type="match status" value="1"/>
</dbReference>
<organism evidence="17 18">
    <name type="scientific">Rheinheimera soli</name>
    <dbReference type="NCBI Taxonomy" id="443616"/>
    <lineage>
        <taxon>Bacteria</taxon>
        <taxon>Pseudomonadati</taxon>
        <taxon>Pseudomonadota</taxon>
        <taxon>Gammaproteobacteria</taxon>
        <taxon>Chromatiales</taxon>
        <taxon>Chromatiaceae</taxon>
        <taxon>Rheinheimera</taxon>
    </lineage>
</organism>
<accession>A0ABU1W0Z8</accession>
<evidence type="ECO:0000313" key="17">
    <source>
        <dbReference type="EMBL" id="MDR7121641.1"/>
    </source>
</evidence>
<keyword evidence="12 14" id="KW-0012">Acyltransferase</keyword>
<evidence type="ECO:0000313" key="18">
    <source>
        <dbReference type="Proteomes" id="UP001257909"/>
    </source>
</evidence>
<feature type="domain" description="Phospholipid/glycerol acyltransferase" evidence="16">
    <location>
        <begin position="301"/>
        <end position="428"/>
    </location>
</feature>
<dbReference type="Pfam" id="PF19277">
    <property type="entry name" value="GPAT_C"/>
    <property type="match status" value="1"/>
</dbReference>
<evidence type="ECO:0000256" key="5">
    <source>
        <dbReference type="ARBA" id="ARBA00013113"/>
    </source>
</evidence>
<keyword evidence="14" id="KW-0444">Lipid biosynthesis</keyword>
<evidence type="ECO:0000256" key="6">
    <source>
        <dbReference type="ARBA" id="ARBA00013432"/>
    </source>
</evidence>
<dbReference type="InterPro" id="IPR022284">
    <property type="entry name" value="GPAT/DHAPAT"/>
</dbReference>
<evidence type="ECO:0000256" key="9">
    <source>
        <dbReference type="ARBA" id="ARBA00023136"/>
    </source>
</evidence>
<evidence type="ECO:0000256" key="13">
    <source>
        <dbReference type="ARBA" id="ARBA00048427"/>
    </source>
</evidence>
<dbReference type="SMART" id="SM00563">
    <property type="entry name" value="PlsC"/>
    <property type="match status" value="1"/>
</dbReference>
<keyword evidence="18" id="KW-1185">Reference proteome</keyword>
<dbReference type="Proteomes" id="UP001257909">
    <property type="component" value="Unassembled WGS sequence"/>
</dbReference>
<dbReference type="GO" id="GO:0004366">
    <property type="term" value="F:glycerol-3-phosphate O-acyltransferase activity"/>
    <property type="evidence" value="ECO:0007669"/>
    <property type="project" value="UniProtKB-EC"/>
</dbReference>
<dbReference type="InterPro" id="IPR045520">
    <property type="entry name" value="GPAT/DHAPAT_C"/>
</dbReference>
<gene>
    <name evidence="14" type="primary">plsB</name>
    <name evidence="17" type="ORF">J2W69_002598</name>
</gene>
<reference evidence="17 18" key="1">
    <citation type="submission" date="2023-07" db="EMBL/GenBank/DDBJ databases">
        <title>Sorghum-associated microbial communities from plants grown in Nebraska, USA.</title>
        <authorList>
            <person name="Schachtman D."/>
        </authorList>
    </citation>
    <scope>NUCLEOTIDE SEQUENCE [LARGE SCALE GENOMIC DNA]</scope>
    <source>
        <strain evidence="17 18">4138</strain>
    </source>
</reference>
<feature type="coiled-coil region" evidence="15">
    <location>
        <begin position="228"/>
        <end position="262"/>
    </location>
</feature>
<dbReference type="NCBIfam" id="NF003441">
    <property type="entry name" value="PRK04974.1"/>
    <property type="match status" value="1"/>
</dbReference>
<dbReference type="PIRSF" id="PIRSF500064">
    <property type="entry name" value="GPAT"/>
    <property type="match status" value="1"/>
</dbReference>
<feature type="short sequence motif" description="HXXXXD motif" evidence="14">
    <location>
        <begin position="306"/>
        <end position="311"/>
    </location>
</feature>
<evidence type="ECO:0000256" key="7">
    <source>
        <dbReference type="ARBA" id="ARBA00022475"/>
    </source>
</evidence>
<dbReference type="PIRSF" id="PIRSF000437">
    <property type="entry name" value="GPAT_DHAPAT"/>
    <property type="match status" value="1"/>
</dbReference>
<evidence type="ECO:0000259" key="16">
    <source>
        <dbReference type="SMART" id="SM00563"/>
    </source>
</evidence>
<keyword evidence="15" id="KW-0175">Coiled coil</keyword>
<comment type="domain">
    <text evidence="14">The HXXXXD motif is essential for acyltransferase activity and may constitute the binding site for the phosphate moiety of the glycerol-3-phosphate.</text>
</comment>
<dbReference type="NCBIfam" id="TIGR03703">
    <property type="entry name" value="plsB"/>
    <property type="match status" value="1"/>
</dbReference>
<proteinExistence type="inferred from homology"/>
<comment type="similarity">
    <text evidence="4 14">Belongs to the GPAT/DAPAT family.</text>
</comment>
<comment type="catalytic activity">
    <reaction evidence="13 14">
        <text>sn-glycerol 3-phosphate + an acyl-CoA = a 1-acyl-sn-glycero-3-phosphate + CoA</text>
        <dbReference type="Rhea" id="RHEA:15325"/>
        <dbReference type="ChEBI" id="CHEBI:57287"/>
        <dbReference type="ChEBI" id="CHEBI:57597"/>
        <dbReference type="ChEBI" id="CHEBI:57970"/>
        <dbReference type="ChEBI" id="CHEBI:58342"/>
        <dbReference type="EC" id="2.3.1.15"/>
    </reaction>
</comment>
<evidence type="ECO:0000256" key="2">
    <source>
        <dbReference type="ARBA" id="ARBA00004765"/>
    </source>
</evidence>
<evidence type="ECO:0000256" key="4">
    <source>
        <dbReference type="ARBA" id="ARBA00007937"/>
    </source>
</evidence>
<dbReference type="SUPFAM" id="SSF69593">
    <property type="entry name" value="Glycerol-3-phosphate (1)-acyltransferase"/>
    <property type="match status" value="1"/>
</dbReference>
<dbReference type="Pfam" id="PF01553">
    <property type="entry name" value="Acyltransferase"/>
    <property type="match status" value="1"/>
</dbReference>
<keyword evidence="7 14" id="KW-1003">Cell membrane</keyword>
<keyword evidence="11 14" id="KW-1208">Phospholipid metabolism</keyword>
<comment type="subcellular location">
    <subcellularLocation>
        <location evidence="1 14">Cell membrane</location>
        <topology evidence="1 14">Peripheral membrane protein</topology>
        <orientation evidence="1 14">Cytoplasmic side</orientation>
    </subcellularLocation>
</comment>
<dbReference type="InterPro" id="IPR041728">
    <property type="entry name" value="GPAT/DHAPAT_LPLAT"/>
</dbReference>